<dbReference type="EMBL" id="GBRH01181971">
    <property type="protein sequence ID" value="JAE15925.1"/>
    <property type="molecule type" value="Transcribed_RNA"/>
</dbReference>
<organism evidence="1">
    <name type="scientific">Arundo donax</name>
    <name type="common">Giant reed</name>
    <name type="synonym">Donax arundinaceus</name>
    <dbReference type="NCBI Taxonomy" id="35708"/>
    <lineage>
        <taxon>Eukaryota</taxon>
        <taxon>Viridiplantae</taxon>
        <taxon>Streptophyta</taxon>
        <taxon>Embryophyta</taxon>
        <taxon>Tracheophyta</taxon>
        <taxon>Spermatophyta</taxon>
        <taxon>Magnoliopsida</taxon>
        <taxon>Liliopsida</taxon>
        <taxon>Poales</taxon>
        <taxon>Poaceae</taxon>
        <taxon>PACMAD clade</taxon>
        <taxon>Arundinoideae</taxon>
        <taxon>Arundineae</taxon>
        <taxon>Arundo</taxon>
    </lineage>
</organism>
<evidence type="ECO:0000313" key="1">
    <source>
        <dbReference type="EMBL" id="JAE15925.1"/>
    </source>
</evidence>
<accession>A0A0A9FSU3</accession>
<proteinExistence type="predicted"/>
<name>A0A0A9FSU3_ARUDO</name>
<reference evidence="1" key="2">
    <citation type="journal article" date="2015" name="Data Brief">
        <title>Shoot transcriptome of the giant reed, Arundo donax.</title>
        <authorList>
            <person name="Barrero R.A."/>
            <person name="Guerrero F.D."/>
            <person name="Moolhuijzen P."/>
            <person name="Goolsby J.A."/>
            <person name="Tidwell J."/>
            <person name="Bellgard S.E."/>
            <person name="Bellgard M.I."/>
        </authorList>
    </citation>
    <scope>NUCLEOTIDE SEQUENCE</scope>
    <source>
        <tissue evidence="1">Shoot tissue taken approximately 20 cm above the soil surface</tissue>
    </source>
</reference>
<protein>
    <submittedName>
        <fullName evidence="1">Uncharacterized protein</fullName>
    </submittedName>
</protein>
<sequence length="64" mass="7341">MRASIQPYQHPLCTIFYCSEVTFSIRRVLALYFCSHSLLSLLKSNSVNVVSLILAFRVVVKMDM</sequence>
<dbReference type="AlphaFoldDB" id="A0A0A9FSU3"/>
<reference evidence="1" key="1">
    <citation type="submission" date="2014-09" db="EMBL/GenBank/DDBJ databases">
        <authorList>
            <person name="Magalhaes I.L.F."/>
            <person name="Oliveira U."/>
            <person name="Santos F.R."/>
            <person name="Vidigal T.H.D.A."/>
            <person name="Brescovit A.D."/>
            <person name="Santos A.J."/>
        </authorList>
    </citation>
    <scope>NUCLEOTIDE SEQUENCE</scope>
    <source>
        <tissue evidence="1">Shoot tissue taken approximately 20 cm above the soil surface</tissue>
    </source>
</reference>